<evidence type="ECO:0000313" key="2">
    <source>
        <dbReference type="EMBL" id="EAT45898.1"/>
    </source>
</evidence>
<dbReference type="AlphaFoldDB" id="Q17GV7"/>
<accession>Q17GV7</accession>
<feature type="transmembrane region" description="Helical" evidence="1">
    <location>
        <begin position="53"/>
        <end position="74"/>
    </location>
</feature>
<dbReference type="HOGENOM" id="CLU_1533829_0_0_1"/>
<protein>
    <submittedName>
        <fullName evidence="2">AAEL002865-PA</fullName>
    </submittedName>
</protein>
<proteinExistence type="predicted"/>
<dbReference type="EMBL" id="CH477255">
    <property type="protein sequence ID" value="EAT45898.1"/>
    <property type="molecule type" value="Genomic_DNA"/>
</dbReference>
<dbReference type="Proteomes" id="UP000682892">
    <property type="component" value="Unassembled WGS sequence"/>
</dbReference>
<dbReference type="PaxDb" id="7159-AAEL002865-PA"/>
<keyword evidence="1" id="KW-0472">Membrane</keyword>
<gene>
    <name evidence="2" type="ORF">AaeL_AAEL002865</name>
</gene>
<name>Q17GV7_AEDAE</name>
<reference evidence="2" key="2">
    <citation type="journal article" date="2007" name="Science">
        <title>Genome sequence of Aedes aegypti, a major arbovirus vector.</title>
        <authorList>
            <person name="Nene V."/>
            <person name="Wortman J.R."/>
            <person name="Lawson D."/>
            <person name="Haas B."/>
            <person name="Kodira C."/>
            <person name="Tu Z.J."/>
            <person name="Loftus B."/>
            <person name="Xi Z."/>
            <person name="Megy K."/>
            <person name="Grabherr M."/>
            <person name="Ren Q."/>
            <person name="Zdobnov E.M."/>
            <person name="Lobo N.F."/>
            <person name="Campbell K.S."/>
            <person name="Brown S.E."/>
            <person name="Bonaldo M.F."/>
            <person name="Zhu J."/>
            <person name="Sinkins S.P."/>
            <person name="Hogenkamp D.G."/>
            <person name="Amedeo P."/>
            <person name="Arensburger P."/>
            <person name="Atkinson P.W."/>
            <person name="Bidwell S."/>
            <person name="Biedler J."/>
            <person name="Birney E."/>
            <person name="Bruggner R.V."/>
            <person name="Costas J."/>
            <person name="Coy M.R."/>
            <person name="Crabtree J."/>
            <person name="Crawford M."/>
            <person name="Debruyn B."/>
            <person name="Decaprio D."/>
            <person name="Eiglmeier K."/>
            <person name="Eisenstadt E."/>
            <person name="El-Dorry H."/>
            <person name="Gelbart W.M."/>
            <person name="Gomes S.L."/>
            <person name="Hammond M."/>
            <person name="Hannick L.I."/>
            <person name="Hogan J.R."/>
            <person name="Holmes M.H."/>
            <person name="Jaffe D."/>
            <person name="Johnston J.S."/>
            <person name="Kennedy R.C."/>
            <person name="Koo H."/>
            <person name="Kravitz S."/>
            <person name="Kriventseva E.V."/>
            <person name="Kulp D."/>
            <person name="Labutti K."/>
            <person name="Lee E."/>
            <person name="Li S."/>
            <person name="Lovin D.D."/>
            <person name="Mao C."/>
            <person name="Mauceli E."/>
            <person name="Menck C.F."/>
            <person name="Miller J.R."/>
            <person name="Montgomery P."/>
            <person name="Mori A."/>
            <person name="Nascimento A.L."/>
            <person name="Naveira H.F."/>
            <person name="Nusbaum C."/>
            <person name="O'leary S."/>
            <person name="Orvis J."/>
            <person name="Pertea M."/>
            <person name="Quesneville H."/>
            <person name="Reidenbach K.R."/>
            <person name="Rogers Y.H."/>
            <person name="Roth C.W."/>
            <person name="Schneider J.R."/>
            <person name="Schatz M."/>
            <person name="Shumway M."/>
            <person name="Stanke M."/>
            <person name="Stinson E.O."/>
            <person name="Tubio J.M."/>
            <person name="Vanzee J.P."/>
            <person name="Verjovski-Almeida S."/>
            <person name="Werner D."/>
            <person name="White O."/>
            <person name="Wyder S."/>
            <person name="Zeng Q."/>
            <person name="Zhao Q."/>
            <person name="Zhao Y."/>
            <person name="Hill C.A."/>
            <person name="Raikhel A.S."/>
            <person name="Soares M.B."/>
            <person name="Knudson D.L."/>
            <person name="Lee N.H."/>
            <person name="Galagan J."/>
            <person name="Salzberg S.L."/>
            <person name="Paulsen I.T."/>
            <person name="Dimopoulos G."/>
            <person name="Collins F.H."/>
            <person name="Birren B."/>
            <person name="Fraser-Liggett C.M."/>
            <person name="Severson D.W."/>
        </authorList>
    </citation>
    <scope>NUCLEOTIDE SEQUENCE [LARGE SCALE GENOMIC DNA]</scope>
    <source>
        <strain evidence="2">Liverpool</strain>
    </source>
</reference>
<sequence length="175" mass="20189">MICTCFENLSRSVSVDLENLFTTKFIDSLLQSYFSVTYFVLSFRTYTKKILKIMIEYCIILLSFTFSVLFASLFTGFDRDFDRKTNSYRTFLAHYLKKGLTSLRFVLPIRVWRPPTSELTLRVRASQRSWLLCKMGGSGRSLPPSLSLHSPNGNVLLLVLLLLLLLLILLLNNLK</sequence>
<evidence type="ECO:0000313" key="3">
    <source>
        <dbReference type="Proteomes" id="UP000682892"/>
    </source>
</evidence>
<reference evidence="2" key="3">
    <citation type="submission" date="2012-09" db="EMBL/GenBank/DDBJ databases">
        <authorList>
            <consortium name="VectorBase"/>
        </authorList>
    </citation>
    <scope>NUCLEOTIDE SEQUENCE</scope>
    <source>
        <strain evidence="2">Liverpool</strain>
    </source>
</reference>
<evidence type="ECO:0000256" key="1">
    <source>
        <dbReference type="SAM" id="Phobius"/>
    </source>
</evidence>
<reference evidence="2" key="1">
    <citation type="submission" date="2005-10" db="EMBL/GenBank/DDBJ databases">
        <authorList>
            <person name="Loftus B.J."/>
            <person name="Nene V.M."/>
            <person name="Hannick L.I."/>
            <person name="Bidwell S."/>
            <person name="Haas B."/>
            <person name="Amedeo P."/>
            <person name="Orvis J."/>
            <person name="Wortman J.R."/>
            <person name="White O.R."/>
            <person name="Salzberg S."/>
            <person name="Shumway M."/>
            <person name="Koo H."/>
            <person name="Zhao Y."/>
            <person name="Holmes M."/>
            <person name="Miller J."/>
            <person name="Schatz M."/>
            <person name="Pop M."/>
            <person name="Pai G."/>
            <person name="Utterback T."/>
            <person name="Rogers Y.-H."/>
            <person name="Kravitz S."/>
            <person name="Fraser C.M."/>
        </authorList>
    </citation>
    <scope>NUCLEOTIDE SEQUENCE</scope>
    <source>
        <strain evidence="2">Liverpool</strain>
    </source>
</reference>
<feature type="transmembrane region" description="Helical" evidence="1">
    <location>
        <begin position="155"/>
        <end position="174"/>
    </location>
</feature>
<organism evidence="2 3">
    <name type="scientific">Aedes aegypti</name>
    <name type="common">Yellowfever mosquito</name>
    <name type="synonym">Culex aegypti</name>
    <dbReference type="NCBI Taxonomy" id="7159"/>
    <lineage>
        <taxon>Eukaryota</taxon>
        <taxon>Metazoa</taxon>
        <taxon>Ecdysozoa</taxon>
        <taxon>Arthropoda</taxon>
        <taxon>Hexapoda</taxon>
        <taxon>Insecta</taxon>
        <taxon>Pterygota</taxon>
        <taxon>Neoptera</taxon>
        <taxon>Endopterygota</taxon>
        <taxon>Diptera</taxon>
        <taxon>Nematocera</taxon>
        <taxon>Culicoidea</taxon>
        <taxon>Culicidae</taxon>
        <taxon>Culicinae</taxon>
        <taxon>Aedini</taxon>
        <taxon>Aedes</taxon>
        <taxon>Stegomyia</taxon>
    </lineage>
</organism>
<keyword evidence="1" id="KW-0812">Transmembrane</keyword>
<keyword evidence="1" id="KW-1133">Transmembrane helix</keyword>